<dbReference type="SUPFAM" id="SSF53067">
    <property type="entry name" value="Actin-like ATPase domain"/>
    <property type="match status" value="1"/>
</dbReference>
<evidence type="ECO:0000313" key="1">
    <source>
        <dbReference type="EMBL" id="GGJ43286.1"/>
    </source>
</evidence>
<dbReference type="RefSeq" id="WP_189004107.1">
    <property type="nucleotide sequence ID" value="NZ_BMOD01000013.1"/>
</dbReference>
<dbReference type="CDD" id="cd23763">
    <property type="entry name" value="ASKHA_ATPase_ROK"/>
    <property type="match status" value="1"/>
</dbReference>
<dbReference type="PANTHER" id="PTHR18964">
    <property type="entry name" value="ROK (REPRESSOR, ORF, KINASE) FAMILY"/>
    <property type="match status" value="1"/>
</dbReference>
<proteinExistence type="predicted"/>
<dbReference type="Gene3D" id="3.30.420.40">
    <property type="match status" value="2"/>
</dbReference>
<gene>
    <name evidence="1" type="ORF">GCM10008938_31940</name>
</gene>
<sequence>MTNFFCQPTLSLDVGGSHVTASVVQAPHGSVLLTPPVRFELHEDHAADRLLDAWAQVAVQAWQHCNLQVQGIGVGMPGPFDYQTSEARFTGKFRSLNGVQVTEELRQRWAGTPLADLPLHYLNDAAAFTLGEAVAGFAKRDGRVLGITLGTGLGSGFVIDRHVLAGGMGIAREGQIGWEPYLDATAEDYVSTGRLKADYWRWGGERISPAEIARRAEQGDDAAQQVFRQFGTHLGSIVSEWVQRFSPDAVVFGGGISRAWGCFSPQLTRQVPSKVKLYASHLMENAALIGAAAHTQSQLDFLLLNRL</sequence>
<protein>
    <submittedName>
        <fullName evidence="1">Glucokinase</fullName>
    </submittedName>
</protein>
<dbReference type="EMBL" id="BMOD01000013">
    <property type="protein sequence ID" value="GGJ43286.1"/>
    <property type="molecule type" value="Genomic_DNA"/>
</dbReference>
<accession>A0ABQ2D4S1</accession>
<dbReference type="InterPro" id="IPR043129">
    <property type="entry name" value="ATPase_NBD"/>
</dbReference>
<reference evidence="2" key="1">
    <citation type="journal article" date="2019" name="Int. J. Syst. Evol. Microbiol.">
        <title>The Global Catalogue of Microorganisms (GCM) 10K type strain sequencing project: providing services to taxonomists for standard genome sequencing and annotation.</title>
        <authorList>
            <consortium name="The Broad Institute Genomics Platform"/>
            <consortium name="The Broad Institute Genome Sequencing Center for Infectious Disease"/>
            <person name="Wu L."/>
            <person name="Ma J."/>
        </authorList>
    </citation>
    <scope>NUCLEOTIDE SEQUENCE [LARGE SCALE GENOMIC DNA]</scope>
    <source>
        <strain evidence="2">JCM 14370</strain>
    </source>
</reference>
<name>A0ABQ2D4S1_9DEIO</name>
<dbReference type="PANTHER" id="PTHR18964:SF169">
    <property type="entry name" value="N-ACETYLMANNOSAMINE KINASE"/>
    <property type="match status" value="1"/>
</dbReference>
<dbReference type="Pfam" id="PF00480">
    <property type="entry name" value="ROK"/>
    <property type="match status" value="1"/>
</dbReference>
<evidence type="ECO:0000313" key="2">
    <source>
        <dbReference type="Proteomes" id="UP000632222"/>
    </source>
</evidence>
<keyword evidence="2" id="KW-1185">Reference proteome</keyword>
<dbReference type="InterPro" id="IPR000600">
    <property type="entry name" value="ROK"/>
</dbReference>
<organism evidence="1 2">
    <name type="scientific">Deinococcus roseus</name>
    <dbReference type="NCBI Taxonomy" id="392414"/>
    <lineage>
        <taxon>Bacteria</taxon>
        <taxon>Thermotogati</taxon>
        <taxon>Deinococcota</taxon>
        <taxon>Deinococci</taxon>
        <taxon>Deinococcales</taxon>
        <taxon>Deinococcaceae</taxon>
        <taxon>Deinococcus</taxon>
    </lineage>
</organism>
<comment type="caution">
    <text evidence="1">The sequence shown here is derived from an EMBL/GenBank/DDBJ whole genome shotgun (WGS) entry which is preliminary data.</text>
</comment>
<dbReference type="Proteomes" id="UP000632222">
    <property type="component" value="Unassembled WGS sequence"/>
</dbReference>